<keyword evidence="3" id="KW-1185">Reference proteome</keyword>
<evidence type="ECO:0000256" key="1">
    <source>
        <dbReference type="SAM" id="Phobius"/>
    </source>
</evidence>
<keyword evidence="1" id="KW-1133">Transmembrane helix</keyword>
<dbReference type="SUPFAM" id="SSF51161">
    <property type="entry name" value="Trimeric LpxA-like enzymes"/>
    <property type="match status" value="1"/>
</dbReference>
<organism evidence="2 3">
    <name type="scientific">Acidisarcina polymorpha</name>
    <dbReference type="NCBI Taxonomy" id="2211140"/>
    <lineage>
        <taxon>Bacteria</taxon>
        <taxon>Pseudomonadati</taxon>
        <taxon>Acidobacteriota</taxon>
        <taxon>Terriglobia</taxon>
        <taxon>Terriglobales</taxon>
        <taxon>Acidobacteriaceae</taxon>
        <taxon>Acidisarcina</taxon>
    </lineage>
</organism>
<sequence>MNGDVVAFFGNIHVRGHAEHDAVAFLGNVSLGDNASIAQDVVVFAGSLRVGSNATIGNDRVVFPIFVLLLPLLLLGGVVALIIWAIRALLFRPRAVYPMPPPR</sequence>
<keyword evidence="1" id="KW-0812">Transmembrane</keyword>
<feature type="transmembrane region" description="Helical" evidence="1">
    <location>
        <begin position="61"/>
        <end position="86"/>
    </location>
</feature>
<proteinExistence type="predicted"/>
<accession>A0A2Z5G4P7</accession>
<dbReference type="EMBL" id="CP030840">
    <property type="protein sequence ID" value="AXC13717.1"/>
    <property type="molecule type" value="Genomic_DNA"/>
</dbReference>
<evidence type="ECO:0008006" key="4">
    <source>
        <dbReference type="Google" id="ProtNLM"/>
    </source>
</evidence>
<reference evidence="2 3" key="1">
    <citation type="journal article" date="2018" name="Front. Microbiol.">
        <title>Hydrolytic Capabilities as a Key to Environmental Success: Chitinolytic and Cellulolytic Acidobacteria From Acidic Sub-arctic Soils and Boreal Peatlands.</title>
        <authorList>
            <person name="Belova S.E."/>
            <person name="Ravin N.V."/>
            <person name="Pankratov T.A."/>
            <person name="Rakitin A.L."/>
            <person name="Ivanova A.A."/>
            <person name="Beletsky A.V."/>
            <person name="Mardanov A.V."/>
            <person name="Sinninghe Damste J.S."/>
            <person name="Dedysh S.N."/>
        </authorList>
    </citation>
    <scope>NUCLEOTIDE SEQUENCE [LARGE SCALE GENOMIC DNA]</scope>
    <source>
        <strain evidence="2 3">SBC82</strain>
    </source>
</reference>
<dbReference type="InterPro" id="IPR011004">
    <property type="entry name" value="Trimer_LpxA-like_sf"/>
</dbReference>
<name>A0A2Z5G4P7_9BACT</name>
<dbReference type="AlphaFoldDB" id="A0A2Z5G4P7"/>
<protein>
    <recommendedName>
        <fullName evidence="4">Polymer-forming cytoskeletal protein</fullName>
    </recommendedName>
</protein>
<evidence type="ECO:0000313" key="3">
    <source>
        <dbReference type="Proteomes" id="UP000253606"/>
    </source>
</evidence>
<evidence type="ECO:0000313" key="2">
    <source>
        <dbReference type="EMBL" id="AXC13717.1"/>
    </source>
</evidence>
<keyword evidence="1" id="KW-0472">Membrane</keyword>
<gene>
    <name evidence="2" type="ORF">ACPOL_4444</name>
</gene>
<dbReference type="KEGG" id="abas:ACPOL_4444"/>
<dbReference type="Proteomes" id="UP000253606">
    <property type="component" value="Chromosome"/>
</dbReference>